<feature type="compositionally biased region" description="Pro residues" evidence="1">
    <location>
        <begin position="13"/>
        <end position="32"/>
    </location>
</feature>
<feature type="compositionally biased region" description="Basic and acidic residues" evidence="1">
    <location>
        <begin position="120"/>
        <end position="148"/>
    </location>
</feature>
<evidence type="ECO:0000256" key="1">
    <source>
        <dbReference type="SAM" id="MobiDB-lite"/>
    </source>
</evidence>
<proteinExistence type="predicted"/>
<reference evidence="2" key="1">
    <citation type="journal article" date="2016" name="Nat. Genet.">
        <title>The genome sequences of Arachis duranensis and Arachis ipaensis, the diploid ancestors of cultivated peanut.</title>
        <authorList>
            <person name="Bertioli D.J."/>
            <person name="Cannon S.B."/>
            <person name="Froenicke L."/>
            <person name="Huang G."/>
            <person name="Farmer A.D."/>
            <person name="Cannon E.K."/>
            <person name="Liu X."/>
            <person name="Gao D."/>
            <person name="Clevenger J."/>
            <person name="Dash S."/>
            <person name="Ren L."/>
            <person name="Moretzsohn M.C."/>
            <person name="Shirasawa K."/>
            <person name="Huang W."/>
            <person name="Vidigal B."/>
            <person name="Abernathy B."/>
            <person name="Chu Y."/>
            <person name="Niederhuth C.E."/>
            <person name="Umale P."/>
            <person name="Araujo A.C."/>
            <person name="Kozik A."/>
            <person name="Kim K.D."/>
            <person name="Burow M.D."/>
            <person name="Varshney R.K."/>
            <person name="Wang X."/>
            <person name="Zhang X."/>
            <person name="Barkley N."/>
            <person name="Guimaraes P.M."/>
            <person name="Isobe S."/>
            <person name="Guo B."/>
            <person name="Liao B."/>
            <person name="Stalker H.T."/>
            <person name="Schmitz R.J."/>
            <person name="Scheffler B.E."/>
            <person name="Leal-Bertioli S.C."/>
            <person name="Xun X."/>
            <person name="Jackson S.A."/>
            <person name="Michelmore R."/>
            <person name="Ozias-Akins P."/>
        </authorList>
    </citation>
    <scope>NUCLEOTIDE SEQUENCE [LARGE SCALE GENOMIC DNA]</scope>
    <source>
        <strain evidence="2">cv. V14167</strain>
    </source>
</reference>
<name>A0A6P5MW36_ARADU</name>
<feature type="region of interest" description="Disordered" evidence="1">
    <location>
        <begin position="1"/>
        <end position="32"/>
    </location>
</feature>
<keyword evidence="2" id="KW-1185">Reference proteome</keyword>
<dbReference type="KEGG" id="adu:107465725"/>
<accession>A0A6P5MW36</accession>
<dbReference type="Proteomes" id="UP000515211">
    <property type="component" value="Chromosome 9"/>
</dbReference>
<dbReference type="RefSeq" id="XP_020987576.1">
    <property type="nucleotide sequence ID" value="XM_021131917.1"/>
</dbReference>
<feature type="region of interest" description="Disordered" evidence="1">
    <location>
        <begin position="109"/>
        <end position="148"/>
    </location>
</feature>
<dbReference type="GeneID" id="107465725"/>
<evidence type="ECO:0000313" key="3">
    <source>
        <dbReference type="RefSeq" id="XP_020987576.1"/>
    </source>
</evidence>
<organism evidence="2 3">
    <name type="scientific">Arachis duranensis</name>
    <name type="common">Wild peanut</name>
    <dbReference type="NCBI Taxonomy" id="130453"/>
    <lineage>
        <taxon>Eukaryota</taxon>
        <taxon>Viridiplantae</taxon>
        <taxon>Streptophyta</taxon>
        <taxon>Embryophyta</taxon>
        <taxon>Tracheophyta</taxon>
        <taxon>Spermatophyta</taxon>
        <taxon>Magnoliopsida</taxon>
        <taxon>eudicotyledons</taxon>
        <taxon>Gunneridae</taxon>
        <taxon>Pentapetalae</taxon>
        <taxon>rosids</taxon>
        <taxon>fabids</taxon>
        <taxon>Fabales</taxon>
        <taxon>Fabaceae</taxon>
        <taxon>Papilionoideae</taxon>
        <taxon>50 kb inversion clade</taxon>
        <taxon>dalbergioids sensu lato</taxon>
        <taxon>Dalbergieae</taxon>
        <taxon>Pterocarpus clade</taxon>
        <taxon>Arachis</taxon>
    </lineage>
</organism>
<evidence type="ECO:0000313" key="2">
    <source>
        <dbReference type="Proteomes" id="UP000515211"/>
    </source>
</evidence>
<feature type="compositionally biased region" description="Low complexity" evidence="1">
    <location>
        <begin position="1"/>
        <end position="12"/>
    </location>
</feature>
<reference evidence="3" key="2">
    <citation type="submission" date="2025-08" db="UniProtKB">
        <authorList>
            <consortium name="RefSeq"/>
        </authorList>
    </citation>
    <scope>IDENTIFICATION</scope>
    <source>
        <tissue evidence="3">Whole plant</tissue>
    </source>
</reference>
<dbReference type="AlphaFoldDB" id="A0A6P5MW36"/>
<protein>
    <submittedName>
        <fullName evidence="3">Uncharacterized protein LOC107465725</fullName>
    </submittedName>
</protein>
<gene>
    <name evidence="3" type="primary">LOC107465725</name>
</gene>
<sequence length="163" mass="18997">MNQNVYTPCHQPYEPPPPYTPPQYPHPQEPPPTYTTFLLTFELPLPPQFQVFQPLPQEEQDLQAFLQEQEGFRRKQGEFMATIAEAVHRLTLLCSSNQDIPLEECGVATKECSEEEDIEPQGKEDELEQESQKEEEGRTSEPEEINRELREFDQEVDCIINDF</sequence>